<name>A0ABX5EK24_9MICO</name>
<evidence type="ECO:0000313" key="1">
    <source>
        <dbReference type="EMBL" id="PRZ10066.1"/>
    </source>
</evidence>
<sequence>MNLAARLLHTRALVRAPIWLYRAGLGFLLGDRLLLMQHRGRVSGQARSVVLEVADRPAPDRLVVVSGMGPTAQWYRNVLAEPRVLVSVGTRRDVRALAHALSPAEAAATLEAYARDRPRPWAALRPVLTEWALPLAAATGEDRWERVVPVIELRLLD</sequence>
<dbReference type="NCBIfam" id="TIGR00026">
    <property type="entry name" value="hi_GC_TIGR00026"/>
    <property type="match status" value="1"/>
</dbReference>
<comment type="caution">
    <text evidence="1">The sequence shown here is derived from an EMBL/GenBank/DDBJ whole genome shotgun (WGS) entry which is preliminary data.</text>
</comment>
<dbReference type="Pfam" id="PF04075">
    <property type="entry name" value="F420H2_quin_red"/>
    <property type="match status" value="1"/>
</dbReference>
<proteinExistence type="predicted"/>
<dbReference type="RefSeq" id="WP_243401089.1">
    <property type="nucleotide sequence ID" value="NZ_PVTX01000001.1"/>
</dbReference>
<dbReference type="Proteomes" id="UP000239895">
    <property type="component" value="Unassembled WGS sequence"/>
</dbReference>
<dbReference type="Gene3D" id="2.30.110.10">
    <property type="entry name" value="Electron Transport, Fmn-binding Protein, Chain A"/>
    <property type="match status" value="1"/>
</dbReference>
<gene>
    <name evidence="1" type="ORF">BCL65_101204</name>
</gene>
<organism evidence="1 2">
    <name type="scientific">Isoptericola halotolerans</name>
    <dbReference type="NCBI Taxonomy" id="300560"/>
    <lineage>
        <taxon>Bacteria</taxon>
        <taxon>Bacillati</taxon>
        <taxon>Actinomycetota</taxon>
        <taxon>Actinomycetes</taxon>
        <taxon>Micrococcales</taxon>
        <taxon>Promicromonosporaceae</taxon>
        <taxon>Isoptericola</taxon>
    </lineage>
</organism>
<accession>A0ABX5EK24</accession>
<evidence type="ECO:0000313" key="2">
    <source>
        <dbReference type="Proteomes" id="UP000239895"/>
    </source>
</evidence>
<dbReference type="EMBL" id="PVTX01000001">
    <property type="protein sequence ID" value="PRZ10066.1"/>
    <property type="molecule type" value="Genomic_DNA"/>
</dbReference>
<dbReference type="InterPro" id="IPR004378">
    <property type="entry name" value="F420H2_quin_Rdtase"/>
</dbReference>
<keyword evidence="2" id="KW-1185">Reference proteome</keyword>
<dbReference type="InterPro" id="IPR012349">
    <property type="entry name" value="Split_barrel_FMN-bd"/>
</dbReference>
<protein>
    <submittedName>
        <fullName evidence="1">Deazaflavin-dependent oxidoreductase (Nitroreductase family)</fullName>
    </submittedName>
</protein>
<reference evidence="1 2" key="1">
    <citation type="submission" date="2018-03" db="EMBL/GenBank/DDBJ databases">
        <title>Comparative analysis of microorganisms from saline springs in Andes Mountain Range, Colombia.</title>
        <authorList>
            <person name="Rubin E."/>
        </authorList>
    </citation>
    <scope>NUCLEOTIDE SEQUENCE [LARGE SCALE GENOMIC DNA]</scope>
    <source>
        <strain evidence="1 2">CG 23</strain>
    </source>
</reference>